<accession>A0A9P5ZM89</accession>
<name>A0A9P5ZM89_PLEER</name>
<dbReference type="EMBL" id="MU154654">
    <property type="protein sequence ID" value="KAF9489935.1"/>
    <property type="molecule type" value="Genomic_DNA"/>
</dbReference>
<dbReference type="AlphaFoldDB" id="A0A9P5ZM89"/>
<dbReference type="OrthoDB" id="3057432at2759"/>
<proteinExistence type="predicted"/>
<dbReference type="Proteomes" id="UP000807025">
    <property type="component" value="Unassembled WGS sequence"/>
</dbReference>
<evidence type="ECO:0000313" key="3">
    <source>
        <dbReference type="Proteomes" id="UP000807025"/>
    </source>
</evidence>
<reference evidence="1" key="1">
    <citation type="submission" date="2020-11" db="EMBL/GenBank/DDBJ databases">
        <authorList>
            <consortium name="DOE Joint Genome Institute"/>
            <person name="Ahrendt S."/>
            <person name="Riley R."/>
            <person name="Andreopoulos W."/>
            <person name="Labutti K."/>
            <person name="Pangilinan J."/>
            <person name="Ruiz-Duenas F.J."/>
            <person name="Barrasa J.M."/>
            <person name="Sanchez-Garcia M."/>
            <person name="Camarero S."/>
            <person name="Miyauchi S."/>
            <person name="Serrano A."/>
            <person name="Linde D."/>
            <person name="Babiker R."/>
            <person name="Drula E."/>
            <person name="Ayuso-Fernandez I."/>
            <person name="Pacheco R."/>
            <person name="Padilla G."/>
            <person name="Ferreira P."/>
            <person name="Barriuso J."/>
            <person name="Kellner H."/>
            <person name="Castanera R."/>
            <person name="Alfaro M."/>
            <person name="Ramirez L."/>
            <person name="Pisabarro A.G."/>
            <person name="Kuo A."/>
            <person name="Tritt A."/>
            <person name="Lipzen A."/>
            <person name="He G."/>
            <person name="Yan M."/>
            <person name="Ng V."/>
            <person name="Cullen D."/>
            <person name="Martin F."/>
            <person name="Rosso M.-N."/>
            <person name="Henrissat B."/>
            <person name="Hibbett D."/>
            <person name="Martinez A.T."/>
            <person name="Grigoriev I.V."/>
        </authorList>
    </citation>
    <scope>NUCLEOTIDE SEQUENCE</scope>
    <source>
        <strain evidence="1">ATCC 90797</strain>
    </source>
</reference>
<gene>
    <name evidence="2" type="ORF">BDN71DRAFT_1431744</name>
    <name evidence="1" type="ORF">BDN71DRAFT_1435028</name>
</gene>
<comment type="caution">
    <text evidence="1">The sequence shown here is derived from an EMBL/GenBank/DDBJ whole genome shotgun (WGS) entry which is preliminary data.</text>
</comment>
<keyword evidence="3" id="KW-1185">Reference proteome</keyword>
<evidence type="ECO:0000313" key="1">
    <source>
        <dbReference type="EMBL" id="KAF9489935.1"/>
    </source>
</evidence>
<protein>
    <submittedName>
        <fullName evidence="1">Uncharacterized protein</fullName>
    </submittedName>
</protein>
<dbReference type="EMBL" id="MU154572">
    <property type="protein sequence ID" value="KAF9494527.1"/>
    <property type="molecule type" value="Genomic_DNA"/>
</dbReference>
<evidence type="ECO:0000313" key="2">
    <source>
        <dbReference type="EMBL" id="KAF9494527.1"/>
    </source>
</evidence>
<sequence>MANHGDLQSEMGQKQAERMGIAFQHSYNLWYEVARKANNSWDLFSDKEVFLYSAKHVDQVKGLVDIFCSSATKKCFGVRKEFQVSGAVMAWASKAIKHQACVYHFWTD</sequence>
<organism evidence="1 3">
    <name type="scientific">Pleurotus eryngii</name>
    <name type="common">Boletus of the steppes</name>
    <dbReference type="NCBI Taxonomy" id="5323"/>
    <lineage>
        <taxon>Eukaryota</taxon>
        <taxon>Fungi</taxon>
        <taxon>Dikarya</taxon>
        <taxon>Basidiomycota</taxon>
        <taxon>Agaricomycotina</taxon>
        <taxon>Agaricomycetes</taxon>
        <taxon>Agaricomycetidae</taxon>
        <taxon>Agaricales</taxon>
        <taxon>Pleurotineae</taxon>
        <taxon>Pleurotaceae</taxon>
        <taxon>Pleurotus</taxon>
    </lineage>
</organism>